<accession>A0A2K9J2J5</accession>
<keyword evidence="2" id="KW-0479">Metal-binding</keyword>
<evidence type="ECO:0000259" key="3">
    <source>
        <dbReference type="PROSITE" id="PS50846"/>
    </source>
</evidence>
<dbReference type="Gene3D" id="3.30.70.100">
    <property type="match status" value="1"/>
</dbReference>
<dbReference type="KEGG" id="vpn:A21D_01135"/>
<evidence type="ECO:0000256" key="1">
    <source>
        <dbReference type="ARBA" id="ARBA00015313"/>
    </source>
</evidence>
<dbReference type="AlphaFoldDB" id="A0A2K9J2J5"/>
<protein>
    <recommendedName>
        <fullName evidence="1">Copper chaperone CopZ</fullName>
    </recommendedName>
</protein>
<dbReference type="SUPFAM" id="SSF55008">
    <property type="entry name" value="HMA, heavy metal-associated domain"/>
    <property type="match status" value="1"/>
</dbReference>
<dbReference type="PROSITE" id="PS50846">
    <property type="entry name" value="HMA_2"/>
    <property type="match status" value="1"/>
</dbReference>
<dbReference type="PANTHER" id="PTHR46594:SF4">
    <property type="entry name" value="P-TYPE CATION-TRANSPORTING ATPASE"/>
    <property type="match status" value="1"/>
</dbReference>
<dbReference type="STRING" id="302167.GCA_900166595_04044"/>
<dbReference type="EMBL" id="CP018622">
    <property type="protein sequence ID" value="AUJ24241.1"/>
    <property type="molecule type" value="Genomic_DNA"/>
</dbReference>
<proteinExistence type="predicted"/>
<evidence type="ECO:0000313" key="5">
    <source>
        <dbReference type="Proteomes" id="UP000234237"/>
    </source>
</evidence>
<keyword evidence="4" id="KW-0378">Hydrolase</keyword>
<dbReference type="CDD" id="cd00371">
    <property type="entry name" value="HMA"/>
    <property type="match status" value="1"/>
</dbReference>
<dbReference type="Pfam" id="PF00403">
    <property type="entry name" value="HMA"/>
    <property type="match status" value="1"/>
</dbReference>
<dbReference type="InterPro" id="IPR036163">
    <property type="entry name" value="HMA_dom_sf"/>
</dbReference>
<evidence type="ECO:0000256" key="2">
    <source>
        <dbReference type="ARBA" id="ARBA00022723"/>
    </source>
</evidence>
<reference evidence="5" key="1">
    <citation type="submission" date="2016-11" db="EMBL/GenBank/DDBJ databases">
        <title>Complete genome sequence of Virgibacillus pantothenticus 21D, a halophilic bacterium isolated from the deep hypersaline anoxic basin Discovery in the Mediterranean Sea.</title>
        <authorList>
            <person name="Zeaiter Z."/>
            <person name="Booth J.M."/>
            <person name="Prosdocimi E.M."/>
            <person name="Mapelli F."/>
            <person name="Fusi M."/>
            <person name="Daffonchio D."/>
            <person name="Borin S."/>
            <person name="Crotti E."/>
        </authorList>
    </citation>
    <scope>NUCLEOTIDE SEQUENCE [LARGE SCALE GENOMIC DNA]</scope>
    <source>
        <strain evidence="5">21D</strain>
    </source>
</reference>
<name>A0A2K9J2J5_9BACI</name>
<gene>
    <name evidence="4" type="primary">copA_2</name>
    <name evidence="4" type="ORF">A21D_01135</name>
</gene>
<sequence>MMANVVLQLEPLTCPSCIKKIEIALGKEPGVRKARILFNTSKAKVEYDEKKVDIDQLVEKISKLGYAVLSQKQT</sequence>
<dbReference type="PROSITE" id="PS01047">
    <property type="entry name" value="HMA_1"/>
    <property type="match status" value="1"/>
</dbReference>
<dbReference type="InterPro" id="IPR017969">
    <property type="entry name" value="Heavy-metal-associated_CS"/>
</dbReference>
<evidence type="ECO:0000313" key="4">
    <source>
        <dbReference type="EMBL" id="AUJ24241.1"/>
    </source>
</evidence>
<feature type="domain" description="HMA" evidence="3">
    <location>
        <begin position="3"/>
        <end position="69"/>
    </location>
</feature>
<dbReference type="FunFam" id="3.30.70.100:FF:000001">
    <property type="entry name" value="ATPase copper transporting beta"/>
    <property type="match status" value="1"/>
</dbReference>
<dbReference type="GO" id="GO:0016787">
    <property type="term" value="F:hydrolase activity"/>
    <property type="evidence" value="ECO:0007669"/>
    <property type="project" value="UniProtKB-KW"/>
</dbReference>
<dbReference type="PANTHER" id="PTHR46594">
    <property type="entry name" value="P-TYPE CATION-TRANSPORTING ATPASE"/>
    <property type="match status" value="1"/>
</dbReference>
<dbReference type="Proteomes" id="UP000234237">
    <property type="component" value="Chromosome"/>
</dbReference>
<dbReference type="InterPro" id="IPR006121">
    <property type="entry name" value="HMA_dom"/>
</dbReference>
<organism evidence="4 5">
    <name type="scientific">Virgibacillus dokdonensis</name>
    <dbReference type="NCBI Taxonomy" id="302167"/>
    <lineage>
        <taxon>Bacteria</taxon>
        <taxon>Bacillati</taxon>
        <taxon>Bacillota</taxon>
        <taxon>Bacilli</taxon>
        <taxon>Bacillales</taxon>
        <taxon>Bacillaceae</taxon>
        <taxon>Virgibacillus</taxon>
    </lineage>
</organism>
<dbReference type="GO" id="GO:0046872">
    <property type="term" value="F:metal ion binding"/>
    <property type="evidence" value="ECO:0007669"/>
    <property type="project" value="UniProtKB-KW"/>
</dbReference>